<proteinExistence type="predicted"/>
<accession>A0AA87KAQ8</accession>
<evidence type="ECO:0000313" key="1">
    <source>
        <dbReference type="EMBL" id="EHG30068.1"/>
    </source>
</evidence>
<evidence type="ECO:0000313" key="2">
    <source>
        <dbReference type="Proteomes" id="UP000004393"/>
    </source>
</evidence>
<sequence length="50" mass="6157">MIHAERIVFAVIHIEFDTRQTMGFFDFYPVKFAYIFLSKNDHPKKKYFRI</sequence>
<protein>
    <submittedName>
        <fullName evidence="1">Uncharacterized protein</fullName>
    </submittedName>
</protein>
<reference evidence="1 2" key="1">
    <citation type="submission" date="2011-10" db="EMBL/GenBank/DDBJ databases">
        <title>The Genome Sequence of Enterococcus saccharolyticus 30_1.</title>
        <authorList>
            <consortium name="The Broad Institute Genome Sequencing Platform"/>
            <person name="Earl A."/>
            <person name="Ward D."/>
            <person name="Feldgarden M."/>
            <person name="Gevers D."/>
            <person name="Daigneault M."/>
            <person name="Strauss J."/>
            <person name="Allen-Vercoe E."/>
            <person name="Young S.K."/>
            <person name="Zeng Q."/>
            <person name="Gargeya S."/>
            <person name="Fitzgerald M."/>
            <person name="Haas B."/>
            <person name="Abouelleil A."/>
            <person name="Alvarado L."/>
            <person name="Arachchi H.M."/>
            <person name="Berlin A."/>
            <person name="Brown A."/>
            <person name="Chapman S.B."/>
            <person name="Chen Z."/>
            <person name="Dunbar C."/>
            <person name="Freedman E."/>
            <person name="Gearin G."/>
            <person name="Gellesch M."/>
            <person name="Goldberg J."/>
            <person name="Griggs A."/>
            <person name="Gujja S."/>
            <person name="Heiman D."/>
            <person name="Howarth C."/>
            <person name="Larson L."/>
            <person name="Lui A."/>
            <person name="MacDonald P.J.P."/>
            <person name="Montmayeur A."/>
            <person name="Murphy C."/>
            <person name="Neiman D."/>
            <person name="Pearson M."/>
            <person name="Priest M."/>
            <person name="Roberts A."/>
            <person name="Saif S."/>
            <person name="Shea T."/>
            <person name="Shenoy N."/>
            <person name="Sisk P."/>
            <person name="Stolte C."/>
            <person name="Sykes S."/>
            <person name="Wortman J."/>
            <person name="Nusbaum C."/>
            <person name="Birren B."/>
        </authorList>
    </citation>
    <scope>NUCLEOTIDE SEQUENCE [LARGE SCALE GENOMIC DNA]</scope>
    <source>
        <strain evidence="1 2">30_1</strain>
    </source>
</reference>
<dbReference type="Proteomes" id="UP000004393">
    <property type="component" value="Unassembled WGS sequence"/>
</dbReference>
<gene>
    <name evidence="1" type="ORF">HMPREF9478_00846</name>
</gene>
<name>A0AA87KAQ8_9ENTE</name>
<organism evidence="1 2">
    <name type="scientific">Enterococcus saccharolyticus 30_1</name>
    <dbReference type="NCBI Taxonomy" id="742813"/>
    <lineage>
        <taxon>Bacteria</taxon>
        <taxon>Bacillati</taxon>
        <taxon>Bacillota</taxon>
        <taxon>Bacilli</taxon>
        <taxon>Lactobacillales</taxon>
        <taxon>Enterococcaceae</taxon>
        <taxon>Enterococcus</taxon>
    </lineage>
</organism>
<dbReference type="AlphaFoldDB" id="A0AA87KAQ8"/>
<keyword evidence="2" id="KW-1185">Reference proteome</keyword>
<dbReference type="EMBL" id="ADLY01000017">
    <property type="protein sequence ID" value="EHG30068.1"/>
    <property type="molecule type" value="Genomic_DNA"/>
</dbReference>
<comment type="caution">
    <text evidence="1">The sequence shown here is derived from an EMBL/GenBank/DDBJ whole genome shotgun (WGS) entry which is preliminary data.</text>
</comment>
<feature type="non-terminal residue" evidence="1">
    <location>
        <position position="50"/>
    </location>
</feature>